<feature type="transmembrane region" description="Helical" evidence="12">
    <location>
        <begin position="31"/>
        <end position="64"/>
    </location>
</feature>
<feature type="domain" description="Peptidase M48" evidence="13">
    <location>
        <begin position="167"/>
        <end position="377"/>
    </location>
</feature>
<evidence type="ECO:0000256" key="3">
    <source>
        <dbReference type="ARBA" id="ARBA00022670"/>
    </source>
</evidence>
<dbReference type="Gene3D" id="3.30.2010.10">
    <property type="entry name" value="Metalloproteases ('zincins'), catalytic domain"/>
    <property type="match status" value="1"/>
</dbReference>
<keyword evidence="4 12" id="KW-0812">Transmembrane</keyword>
<keyword evidence="5" id="KW-0479">Metal-binding</keyword>
<dbReference type="EMBL" id="FOBB01000002">
    <property type="protein sequence ID" value="SEL42739.1"/>
    <property type="molecule type" value="Genomic_DNA"/>
</dbReference>
<organism evidence="14 15">
    <name type="scientific">Chitinophaga rupis</name>
    <dbReference type="NCBI Taxonomy" id="573321"/>
    <lineage>
        <taxon>Bacteria</taxon>
        <taxon>Pseudomonadati</taxon>
        <taxon>Bacteroidota</taxon>
        <taxon>Chitinophagia</taxon>
        <taxon>Chitinophagales</taxon>
        <taxon>Chitinophagaceae</taxon>
        <taxon>Chitinophaga</taxon>
    </lineage>
</organism>
<dbReference type="PANTHER" id="PTHR43221:SF2">
    <property type="entry name" value="PROTEASE HTPX HOMOLOG"/>
    <property type="match status" value="1"/>
</dbReference>
<evidence type="ECO:0000256" key="8">
    <source>
        <dbReference type="ARBA" id="ARBA00022989"/>
    </source>
</evidence>
<dbReference type="GO" id="GO:0006508">
    <property type="term" value="P:proteolysis"/>
    <property type="evidence" value="ECO:0007669"/>
    <property type="project" value="UniProtKB-KW"/>
</dbReference>
<keyword evidence="10 12" id="KW-0472">Membrane</keyword>
<dbReference type="GO" id="GO:0046872">
    <property type="term" value="F:metal ion binding"/>
    <property type="evidence" value="ECO:0007669"/>
    <property type="project" value="UniProtKB-KW"/>
</dbReference>
<keyword evidence="3 14" id="KW-0645">Protease</keyword>
<keyword evidence="11" id="KW-0175">Coiled coil</keyword>
<keyword evidence="15" id="KW-1185">Reference proteome</keyword>
<evidence type="ECO:0000256" key="11">
    <source>
        <dbReference type="SAM" id="Coils"/>
    </source>
</evidence>
<evidence type="ECO:0000256" key="1">
    <source>
        <dbReference type="ARBA" id="ARBA00001947"/>
    </source>
</evidence>
<dbReference type="PANTHER" id="PTHR43221">
    <property type="entry name" value="PROTEASE HTPX"/>
    <property type="match status" value="1"/>
</dbReference>
<evidence type="ECO:0000256" key="10">
    <source>
        <dbReference type="ARBA" id="ARBA00023136"/>
    </source>
</evidence>
<sequence length="698" mass="79968">MNSLSYPLPPAHVYPEKLTPSPGFRKQAVKVIIAILLFLITYVLLLAVAVGLAIACCYAGIWIVVHLPKLITIILGGGLICVGISVLYFLVKFMFAVSKDENAARIPVTEEEQPQLFAFIRRLTTDTNTRFPKKIFLSPDVNACVFYHSSFWSMFLPVRKNLEIGLGLVNSINISEFKAVMAHEFGHFSQRSMKLGSFTYNTNRIIYNMLYDNNGYTAFLQAWGNLHSYLALFANITIKIAQGIQWILRGMYKLINKSYLALSREMEFHADTIAASVAGGNNLVTALSRVEVAGGCYTSAINAANEWLREKKVARNIFRNQLTVFRSMASQHQLPLKQGLPDISYLFIRSFSKSRINYKNQWASHPTLEERKVHLEQVAMDVPADDTSAWVLFRDAEALQEKLTANLYHAVPMEGEIKHYDDREFDSWHAEQQETYRLPAAYKGFYDSRYINVTEWDLNANEYTPKQGGFETLFSEENGQIQASITSNENDLAILRAIKEKRLDVTSFDFDGAKYTHHDCDSIIARLEKEIEQLKAQQAQLDKEAFSFFYTNANGQKEHVLAQYRQFQAFGKRNDAYLEIVHKINTTLQPFYDGNLTLGQVNAAVEQLRNNYEWEFKRALQALINEQVITPETPGDLYNKISAFIDTRYTYFKDNTFQNDELNGLYDLAVKVAGELSDIRFRYYKKMLETQLESYTHQ</sequence>
<evidence type="ECO:0000256" key="6">
    <source>
        <dbReference type="ARBA" id="ARBA00022801"/>
    </source>
</evidence>
<keyword evidence="8 12" id="KW-1133">Transmembrane helix</keyword>
<protein>
    <submittedName>
        <fullName evidence="14">Zn-dependent protease with chaperone function</fullName>
    </submittedName>
</protein>
<dbReference type="InterPro" id="IPR001915">
    <property type="entry name" value="Peptidase_M48"/>
</dbReference>
<reference evidence="14 15" key="1">
    <citation type="submission" date="2016-10" db="EMBL/GenBank/DDBJ databases">
        <authorList>
            <person name="de Groot N.N."/>
        </authorList>
    </citation>
    <scope>NUCLEOTIDE SEQUENCE [LARGE SCALE GENOMIC DNA]</scope>
    <source>
        <strain evidence="14 15">DSM 21039</strain>
    </source>
</reference>
<dbReference type="OrthoDB" id="9789270at2"/>
<dbReference type="AlphaFoldDB" id="A0A1H7Q4J5"/>
<evidence type="ECO:0000256" key="4">
    <source>
        <dbReference type="ARBA" id="ARBA00022692"/>
    </source>
</evidence>
<dbReference type="Proteomes" id="UP000198984">
    <property type="component" value="Unassembled WGS sequence"/>
</dbReference>
<keyword evidence="7" id="KW-0862">Zinc</keyword>
<accession>A0A1H7Q4J5</accession>
<feature type="transmembrane region" description="Helical" evidence="12">
    <location>
        <begin position="70"/>
        <end position="91"/>
    </location>
</feature>
<proteinExistence type="predicted"/>
<gene>
    <name evidence="14" type="ORF">SAMN04488505_102247</name>
</gene>
<keyword evidence="6" id="KW-0378">Hydrolase</keyword>
<keyword evidence="9" id="KW-0482">Metalloprotease</keyword>
<dbReference type="Pfam" id="PF01435">
    <property type="entry name" value="Peptidase_M48"/>
    <property type="match status" value="1"/>
</dbReference>
<evidence type="ECO:0000256" key="5">
    <source>
        <dbReference type="ARBA" id="ARBA00022723"/>
    </source>
</evidence>
<evidence type="ECO:0000256" key="2">
    <source>
        <dbReference type="ARBA" id="ARBA00022475"/>
    </source>
</evidence>
<comment type="cofactor">
    <cofactor evidence="1">
        <name>Zn(2+)</name>
        <dbReference type="ChEBI" id="CHEBI:29105"/>
    </cofactor>
</comment>
<evidence type="ECO:0000256" key="12">
    <source>
        <dbReference type="SAM" id="Phobius"/>
    </source>
</evidence>
<evidence type="ECO:0000256" key="9">
    <source>
        <dbReference type="ARBA" id="ARBA00023049"/>
    </source>
</evidence>
<evidence type="ECO:0000313" key="14">
    <source>
        <dbReference type="EMBL" id="SEL42739.1"/>
    </source>
</evidence>
<dbReference type="GO" id="GO:0004222">
    <property type="term" value="F:metalloendopeptidase activity"/>
    <property type="evidence" value="ECO:0007669"/>
    <property type="project" value="InterPro"/>
</dbReference>
<feature type="coiled-coil region" evidence="11">
    <location>
        <begin position="517"/>
        <end position="544"/>
    </location>
</feature>
<dbReference type="InterPro" id="IPR050083">
    <property type="entry name" value="HtpX_protease"/>
</dbReference>
<evidence type="ECO:0000259" key="13">
    <source>
        <dbReference type="Pfam" id="PF01435"/>
    </source>
</evidence>
<evidence type="ECO:0000313" key="15">
    <source>
        <dbReference type="Proteomes" id="UP000198984"/>
    </source>
</evidence>
<dbReference type="STRING" id="573321.SAMN04488505_102247"/>
<keyword evidence="2" id="KW-1003">Cell membrane</keyword>
<evidence type="ECO:0000256" key="7">
    <source>
        <dbReference type="ARBA" id="ARBA00022833"/>
    </source>
</evidence>
<dbReference type="CDD" id="cd07328">
    <property type="entry name" value="M48_Ste24p_like"/>
    <property type="match status" value="1"/>
</dbReference>
<name>A0A1H7Q4J5_9BACT</name>